<reference evidence="1" key="1">
    <citation type="submission" date="2022-08" db="EMBL/GenBank/DDBJ databases">
        <authorList>
            <person name="Gutierrez-Valencia J."/>
        </authorList>
    </citation>
    <scope>NUCLEOTIDE SEQUENCE</scope>
</reference>
<proteinExistence type="predicted"/>
<evidence type="ECO:0000313" key="2">
    <source>
        <dbReference type="Proteomes" id="UP001154282"/>
    </source>
</evidence>
<organism evidence="1 2">
    <name type="scientific">Linum tenue</name>
    <dbReference type="NCBI Taxonomy" id="586396"/>
    <lineage>
        <taxon>Eukaryota</taxon>
        <taxon>Viridiplantae</taxon>
        <taxon>Streptophyta</taxon>
        <taxon>Embryophyta</taxon>
        <taxon>Tracheophyta</taxon>
        <taxon>Spermatophyta</taxon>
        <taxon>Magnoliopsida</taxon>
        <taxon>eudicotyledons</taxon>
        <taxon>Gunneridae</taxon>
        <taxon>Pentapetalae</taxon>
        <taxon>rosids</taxon>
        <taxon>fabids</taxon>
        <taxon>Malpighiales</taxon>
        <taxon>Linaceae</taxon>
        <taxon>Linum</taxon>
    </lineage>
</organism>
<gene>
    <name evidence="1" type="ORF">LITE_LOCUS37160</name>
</gene>
<comment type="caution">
    <text evidence="1">The sequence shown here is derived from an EMBL/GenBank/DDBJ whole genome shotgun (WGS) entry which is preliminary data.</text>
</comment>
<evidence type="ECO:0000313" key="1">
    <source>
        <dbReference type="EMBL" id="CAI0466741.1"/>
    </source>
</evidence>
<keyword evidence="2" id="KW-1185">Reference proteome</keyword>
<dbReference type="EMBL" id="CAMGYJ010000008">
    <property type="protein sequence ID" value="CAI0466741.1"/>
    <property type="molecule type" value="Genomic_DNA"/>
</dbReference>
<protein>
    <submittedName>
        <fullName evidence="1">Uncharacterized protein</fullName>
    </submittedName>
</protein>
<name>A0AAV0P7F2_9ROSI</name>
<sequence length="92" mass="10480">MLMQLVLSDEQVMSFSLTHSPTRSFWMELCGKLMESGLFKAQSMSTLVRTLLLKEVVTMRVLMTRLLRLLILSTPSDFRSNPLSTRSSLLPT</sequence>
<accession>A0AAV0P7F2</accession>
<dbReference type="AlphaFoldDB" id="A0AAV0P7F2"/>
<dbReference type="Proteomes" id="UP001154282">
    <property type="component" value="Unassembled WGS sequence"/>
</dbReference>